<dbReference type="InterPro" id="IPR050111">
    <property type="entry name" value="C-type_lectin/snaclec_domain"/>
</dbReference>
<dbReference type="InterPro" id="IPR001304">
    <property type="entry name" value="C-type_lectin-like"/>
</dbReference>
<dbReference type="PROSITE" id="PS50041">
    <property type="entry name" value="C_TYPE_LECTIN_2"/>
    <property type="match status" value="1"/>
</dbReference>
<feature type="domain" description="C-type lectin" evidence="3">
    <location>
        <begin position="1"/>
        <end position="104"/>
    </location>
</feature>
<dbReference type="Gene3D" id="3.10.100.10">
    <property type="entry name" value="Mannose-Binding Protein A, subunit A"/>
    <property type="match status" value="1"/>
</dbReference>
<dbReference type="InterPro" id="IPR016187">
    <property type="entry name" value="CTDL_fold"/>
</dbReference>
<sequence length="185" mass="21662">SYKVTFNKAVQLCRARNTTLTTISNREENEFITSKVEEDDDYWIAGLRAIPGSANFAWINGESFRYSNWEQFEPKINGIENCVRFKNGFWYSGDCNKELGFICDTKQVSDKEIGSSVLDKHSKDLNYLRKLIAEHSKFIEEIRKRDERILQMLNNVMDDAIEKTPLDDRPDTESKFHFTSKLKRE</sequence>
<dbReference type="PROSITE" id="PS00615">
    <property type="entry name" value="C_TYPE_LECTIN_1"/>
    <property type="match status" value="1"/>
</dbReference>
<gene>
    <name evidence="4" type="ORF">B4U80_14158</name>
</gene>
<dbReference type="CDD" id="cd00037">
    <property type="entry name" value="CLECT"/>
    <property type="match status" value="1"/>
</dbReference>
<dbReference type="SMART" id="SM00034">
    <property type="entry name" value="CLECT"/>
    <property type="match status" value="1"/>
</dbReference>
<feature type="compositionally biased region" description="Basic and acidic residues" evidence="2">
    <location>
        <begin position="164"/>
        <end position="176"/>
    </location>
</feature>
<comment type="caution">
    <text evidence="4">The sequence shown here is derived from an EMBL/GenBank/DDBJ whole genome shotgun (WGS) entry which is preliminary data.</text>
</comment>
<dbReference type="PANTHER" id="PTHR22803">
    <property type="entry name" value="MANNOSE, PHOSPHOLIPASE, LECTIN RECEPTOR RELATED"/>
    <property type="match status" value="1"/>
</dbReference>
<evidence type="ECO:0000313" key="4">
    <source>
        <dbReference type="EMBL" id="RWS21319.1"/>
    </source>
</evidence>
<keyword evidence="5" id="KW-1185">Reference proteome</keyword>
<dbReference type="AlphaFoldDB" id="A0A443S1B2"/>
<reference evidence="4 5" key="1">
    <citation type="journal article" date="2018" name="Gigascience">
        <title>Genomes of trombidid mites reveal novel predicted allergens and laterally-transferred genes associated with secondary metabolism.</title>
        <authorList>
            <person name="Dong X."/>
            <person name="Chaisiri K."/>
            <person name="Xia D."/>
            <person name="Armstrong S.D."/>
            <person name="Fang Y."/>
            <person name="Donnelly M.J."/>
            <person name="Kadowaki T."/>
            <person name="McGarry J.W."/>
            <person name="Darby A.C."/>
            <person name="Makepeace B.L."/>
        </authorList>
    </citation>
    <scope>NUCLEOTIDE SEQUENCE [LARGE SCALE GENOMIC DNA]</scope>
    <source>
        <strain evidence="4">UoL-UT</strain>
    </source>
</reference>
<dbReference type="EMBL" id="NCKV01012797">
    <property type="protein sequence ID" value="RWS21319.1"/>
    <property type="molecule type" value="Genomic_DNA"/>
</dbReference>
<name>A0A443S1B2_9ACAR</name>
<dbReference type="STRING" id="299467.A0A443S1B2"/>
<dbReference type="Pfam" id="PF00059">
    <property type="entry name" value="Lectin_C"/>
    <property type="match status" value="1"/>
</dbReference>
<dbReference type="InterPro" id="IPR016186">
    <property type="entry name" value="C-type_lectin-like/link_sf"/>
</dbReference>
<dbReference type="SUPFAM" id="SSF56436">
    <property type="entry name" value="C-type lectin-like"/>
    <property type="match status" value="1"/>
</dbReference>
<evidence type="ECO:0000256" key="2">
    <source>
        <dbReference type="SAM" id="MobiDB-lite"/>
    </source>
</evidence>
<evidence type="ECO:0000256" key="1">
    <source>
        <dbReference type="ARBA" id="ARBA00023157"/>
    </source>
</evidence>
<dbReference type="OrthoDB" id="6344129at2759"/>
<feature type="region of interest" description="Disordered" evidence="2">
    <location>
        <begin position="164"/>
        <end position="185"/>
    </location>
</feature>
<feature type="non-terminal residue" evidence="4">
    <location>
        <position position="1"/>
    </location>
</feature>
<protein>
    <submittedName>
        <fullName evidence="4">Pulmonary surfactant-associated protein A-like protein</fullName>
    </submittedName>
</protein>
<evidence type="ECO:0000313" key="5">
    <source>
        <dbReference type="Proteomes" id="UP000288716"/>
    </source>
</evidence>
<keyword evidence="1" id="KW-1015">Disulfide bond</keyword>
<evidence type="ECO:0000259" key="3">
    <source>
        <dbReference type="PROSITE" id="PS50041"/>
    </source>
</evidence>
<proteinExistence type="predicted"/>
<dbReference type="Proteomes" id="UP000288716">
    <property type="component" value="Unassembled WGS sequence"/>
</dbReference>
<accession>A0A443S1B2</accession>
<dbReference type="VEuPathDB" id="VectorBase:LDEU010721"/>
<dbReference type="InterPro" id="IPR018378">
    <property type="entry name" value="C-type_lectin_CS"/>
</dbReference>
<organism evidence="4 5">
    <name type="scientific">Leptotrombidium deliense</name>
    <dbReference type="NCBI Taxonomy" id="299467"/>
    <lineage>
        <taxon>Eukaryota</taxon>
        <taxon>Metazoa</taxon>
        <taxon>Ecdysozoa</taxon>
        <taxon>Arthropoda</taxon>
        <taxon>Chelicerata</taxon>
        <taxon>Arachnida</taxon>
        <taxon>Acari</taxon>
        <taxon>Acariformes</taxon>
        <taxon>Trombidiformes</taxon>
        <taxon>Prostigmata</taxon>
        <taxon>Anystina</taxon>
        <taxon>Parasitengona</taxon>
        <taxon>Trombiculoidea</taxon>
        <taxon>Trombiculidae</taxon>
        <taxon>Leptotrombidium</taxon>
    </lineage>
</organism>